<evidence type="ECO:0000256" key="1">
    <source>
        <dbReference type="SAM" id="MobiDB-lite"/>
    </source>
</evidence>
<feature type="compositionally biased region" description="Basic and acidic residues" evidence="1">
    <location>
        <begin position="310"/>
        <end position="337"/>
    </location>
</feature>
<feature type="compositionally biased region" description="Basic residues" evidence="1">
    <location>
        <begin position="13"/>
        <end position="26"/>
    </location>
</feature>
<feature type="compositionally biased region" description="Basic and acidic residues" evidence="1">
    <location>
        <begin position="130"/>
        <end position="146"/>
    </location>
</feature>
<organism evidence="2">
    <name type="scientific">freshwater metagenome</name>
    <dbReference type="NCBI Taxonomy" id="449393"/>
    <lineage>
        <taxon>unclassified sequences</taxon>
        <taxon>metagenomes</taxon>
        <taxon>ecological metagenomes</taxon>
    </lineage>
</organism>
<proteinExistence type="predicted"/>
<feature type="compositionally biased region" description="Basic and acidic residues" evidence="1">
    <location>
        <begin position="61"/>
        <end position="86"/>
    </location>
</feature>
<evidence type="ECO:0000313" key="2">
    <source>
        <dbReference type="EMBL" id="CAB4723183.1"/>
    </source>
</evidence>
<reference evidence="2" key="1">
    <citation type="submission" date="2020-05" db="EMBL/GenBank/DDBJ databases">
        <authorList>
            <person name="Chiriac C."/>
            <person name="Salcher M."/>
            <person name="Ghai R."/>
            <person name="Kavagutti S V."/>
        </authorList>
    </citation>
    <scope>NUCLEOTIDE SEQUENCE</scope>
</reference>
<gene>
    <name evidence="2" type="ORF">UFOPK2579_02123</name>
</gene>
<name>A0A6J6RKM3_9ZZZZ</name>
<feature type="compositionally biased region" description="Basic and acidic residues" evidence="1">
    <location>
        <begin position="32"/>
        <end position="44"/>
    </location>
</feature>
<feature type="compositionally biased region" description="Basic and acidic residues" evidence="1">
    <location>
        <begin position="1"/>
        <end position="12"/>
    </location>
</feature>
<feature type="compositionally biased region" description="Basic and acidic residues" evidence="1">
    <location>
        <begin position="93"/>
        <end position="106"/>
    </location>
</feature>
<dbReference type="AlphaFoldDB" id="A0A6J6RKM3"/>
<dbReference type="EMBL" id="CAEZXR010000291">
    <property type="protein sequence ID" value="CAB4723183.1"/>
    <property type="molecule type" value="Genomic_DNA"/>
</dbReference>
<accession>A0A6J6RKM3</accession>
<feature type="region of interest" description="Disordered" evidence="1">
    <location>
        <begin position="1"/>
        <end position="354"/>
    </location>
</feature>
<protein>
    <submittedName>
        <fullName evidence="2">Unannotated protein</fullName>
    </submittedName>
</protein>
<feature type="compositionally biased region" description="Basic and acidic residues" evidence="1">
    <location>
        <begin position="159"/>
        <end position="173"/>
    </location>
</feature>
<sequence length="354" mass="39663">MRDQLAAGDEHQRARHRSGAFHRPRHVAQQQRRRDADAGPDHHQPGRFPQPAPEADEGDRGDERRQPDHAQSEHERPERRSTEAAVRHQLGLQERRWHSSLDEHQGRGRHRARDQQHDDDDGQSPARLGQRRDREGERHDEEHQPERVAGARCGGRALGHPDSRQRHQDDGSQRRHHVDQTPIPHLVERRRRHRSRADPRTDSRAPQGRRMRAGARLGMGVRQSGQAAGEHGRAADTLGHPGQDEEHRLLRSGTHQGADAEQSQAGQVRTPPAASIADRSAGQQGGGETDAHRAQDPGSRTGARAQVGRRLGDGGDRADVGHQHERGAEDDREERSVGRASWFDIQTHPRDATG</sequence>